<dbReference type="PANTHER" id="PTHR37947">
    <property type="entry name" value="BLL2462 PROTEIN"/>
    <property type="match status" value="1"/>
</dbReference>
<dbReference type="InterPro" id="IPR029062">
    <property type="entry name" value="Class_I_gatase-like"/>
</dbReference>
<gene>
    <name evidence="4" type="ORF">Pla52n_03150</name>
</gene>
<dbReference type="RefSeq" id="WP_146517919.1">
    <property type="nucleotide sequence ID" value="NZ_CP151726.1"/>
</dbReference>
<evidence type="ECO:0000313" key="5">
    <source>
        <dbReference type="Proteomes" id="UP000320176"/>
    </source>
</evidence>
<dbReference type="EMBL" id="SJPN01000001">
    <property type="protein sequence ID" value="TWU07742.1"/>
    <property type="molecule type" value="Genomic_DNA"/>
</dbReference>
<reference evidence="4 5" key="1">
    <citation type="submission" date="2019-02" db="EMBL/GenBank/DDBJ databases">
        <title>Deep-cultivation of Planctomycetes and their phenomic and genomic characterization uncovers novel biology.</title>
        <authorList>
            <person name="Wiegand S."/>
            <person name="Jogler M."/>
            <person name="Boedeker C."/>
            <person name="Pinto D."/>
            <person name="Vollmers J."/>
            <person name="Rivas-Marin E."/>
            <person name="Kohn T."/>
            <person name="Peeters S.H."/>
            <person name="Heuer A."/>
            <person name="Rast P."/>
            <person name="Oberbeckmann S."/>
            <person name="Bunk B."/>
            <person name="Jeske O."/>
            <person name="Meyerdierks A."/>
            <person name="Storesund J.E."/>
            <person name="Kallscheuer N."/>
            <person name="Luecker S."/>
            <person name="Lage O.M."/>
            <person name="Pohl T."/>
            <person name="Merkel B.J."/>
            <person name="Hornburger P."/>
            <person name="Mueller R.-W."/>
            <person name="Bruemmer F."/>
            <person name="Labrenz M."/>
            <person name="Spormann A.M."/>
            <person name="Op Den Camp H."/>
            <person name="Overmann J."/>
            <person name="Amann R."/>
            <person name="Jetten M.S.M."/>
            <person name="Mascher T."/>
            <person name="Medema M.H."/>
            <person name="Devos D.P."/>
            <person name="Kaster A.-K."/>
            <person name="Ovreas L."/>
            <person name="Rohde M."/>
            <person name="Galperin M.Y."/>
            <person name="Jogler C."/>
        </authorList>
    </citation>
    <scope>NUCLEOTIDE SEQUENCE [LARGE SCALE GENOMIC DNA]</scope>
    <source>
        <strain evidence="4 5">Pla52n</strain>
    </source>
</reference>
<dbReference type="Gene3D" id="3.40.50.880">
    <property type="match status" value="1"/>
</dbReference>
<dbReference type="SUPFAM" id="SSF53300">
    <property type="entry name" value="vWA-like"/>
    <property type="match status" value="1"/>
</dbReference>
<accession>A0A5C6B801</accession>
<feature type="transmembrane region" description="Helical" evidence="2">
    <location>
        <begin position="770"/>
        <end position="787"/>
    </location>
</feature>
<organism evidence="4 5">
    <name type="scientific">Stieleria varia</name>
    <dbReference type="NCBI Taxonomy" id="2528005"/>
    <lineage>
        <taxon>Bacteria</taxon>
        <taxon>Pseudomonadati</taxon>
        <taxon>Planctomycetota</taxon>
        <taxon>Planctomycetia</taxon>
        <taxon>Pirellulales</taxon>
        <taxon>Pirellulaceae</taxon>
        <taxon>Stieleria</taxon>
    </lineage>
</organism>
<feature type="region of interest" description="Disordered" evidence="1">
    <location>
        <begin position="183"/>
        <end position="204"/>
    </location>
</feature>
<dbReference type="InterPro" id="IPR002035">
    <property type="entry name" value="VWF_A"/>
</dbReference>
<dbReference type="Proteomes" id="UP000320176">
    <property type="component" value="Unassembled WGS sequence"/>
</dbReference>
<keyword evidence="2" id="KW-0472">Membrane</keyword>
<dbReference type="OrthoDB" id="252901at2"/>
<sequence>MTLATLLGSVRFAGDFAPWLVAIVALIAVLGVLYLYGRETRTLGFPYAFLLPALRATAVALVIFILAGPVWHRREVVGTLGRVVFALDKSESMSKSDTDDDDSPSTRLQRATRFLIGDESRVGWLESLRETHDVDVVAFDEADPVLLWSSRDGQPIPNAFDLNADGPATNLQAVLASTTESLNMNSEQDRGPNDQSESAAESYEGDSLQNAAIVLMSDGRVNAGASAVDLARQVGLTGTTVHAIGMGSPDEPPDVSLVDVIRPESVAAEGRLAGELVVRRIGPTDQPVTVRIESGGKTVWQQTMPLGESNRHTIPFDFDVKQIVESLNGETPRGIQRNSVILDLAASVDAPGDDDSTDNNSMPFRVSASTRQRRIMILDSSSRWETRYLRNLFSRDPAWEVDTILFGEGTMLPRLPRGERLGQFPSTDVAMSQYDAVIMGEIDSDQFTASDVNRVAQFVARGGGLILIDGRHGRLRQAAQSDLGELFPVKYLPGEHRSAAGPIQITPLGLEHPIMNLIGDQQRLADFWKKLPAPRSTARVELQPGAEAWAEIPGPGGKASPWLATRMYGSGRVFYFATDQTWRWRYKIADQFHSRFWNQLLIASMPPPYSASDQFASVGTDKVEYEPGQRPTIRVRLRDPRGNPVADSTVDALLIADDKIVGSVPLSVEDPTRGTYLGVAPDLQPGEYTIRVRASGFDESALQATTRVWVRRANKVEMQQVSLDQNALRQIAIAGNGLYVHESQSDRLVDALRPLSSGTVIESDTVLWQSYYWFSAVIALLAIEWWLRKRAGLV</sequence>
<keyword evidence="5" id="KW-1185">Reference proteome</keyword>
<feature type="domain" description="VWFA" evidence="3">
    <location>
        <begin position="82"/>
        <end position="261"/>
    </location>
</feature>
<evidence type="ECO:0000259" key="3">
    <source>
        <dbReference type="PROSITE" id="PS50234"/>
    </source>
</evidence>
<proteinExistence type="predicted"/>
<keyword evidence="2" id="KW-1133">Transmembrane helix</keyword>
<comment type="caution">
    <text evidence="4">The sequence shown here is derived from an EMBL/GenBank/DDBJ whole genome shotgun (WGS) entry which is preliminary data.</text>
</comment>
<dbReference type="PANTHER" id="PTHR37947:SF1">
    <property type="entry name" value="BLL2462 PROTEIN"/>
    <property type="match status" value="1"/>
</dbReference>
<evidence type="ECO:0000256" key="1">
    <source>
        <dbReference type="SAM" id="MobiDB-lite"/>
    </source>
</evidence>
<dbReference type="SUPFAM" id="SSF52317">
    <property type="entry name" value="Class I glutamine amidotransferase-like"/>
    <property type="match status" value="1"/>
</dbReference>
<dbReference type="Gene3D" id="2.60.40.10">
    <property type="entry name" value="Immunoglobulins"/>
    <property type="match status" value="1"/>
</dbReference>
<feature type="transmembrane region" description="Helical" evidence="2">
    <location>
        <begin position="16"/>
        <end position="36"/>
    </location>
</feature>
<dbReference type="InterPro" id="IPR013783">
    <property type="entry name" value="Ig-like_fold"/>
</dbReference>
<protein>
    <submittedName>
        <fullName evidence="4">Trehalose utilization</fullName>
    </submittedName>
</protein>
<name>A0A5C6B801_9BACT</name>
<evidence type="ECO:0000256" key="2">
    <source>
        <dbReference type="SAM" id="Phobius"/>
    </source>
</evidence>
<dbReference type="Gene3D" id="3.40.50.410">
    <property type="entry name" value="von Willebrand factor, type A domain"/>
    <property type="match status" value="1"/>
</dbReference>
<keyword evidence="2" id="KW-0812">Transmembrane</keyword>
<dbReference type="PROSITE" id="PS50234">
    <property type="entry name" value="VWFA"/>
    <property type="match status" value="1"/>
</dbReference>
<dbReference type="InterPro" id="IPR036465">
    <property type="entry name" value="vWFA_dom_sf"/>
</dbReference>
<evidence type="ECO:0000313" key="4">
    <source>
        <dbReference type="EMBL" id="TWU07742.1"/>
    </source>
</evidence>
<feature type="transmembrane region" description="Helical" evidence="2">
    <location>
        <begin position="48"/>
        <end position="71"/>
    </location>
</feature>
<dbReference type="AlphaFoldDB" id="A0A5C6B801"/>